<dbReference type="InterPro" id="IPR003409">
    <property type="entry name" value="MORN"/>
</dbReference>
<evidence type="ECO:0000256" key="1">
    <source>
        <dbReference type="ARBA" id="ARBA00004496"/>
    </source>
</evidence>
<dbReference type="InterPro" id="IPR001394">
    <property type="entry name" value="Peptidase_C19_UCH"/>
</dbReference>
<dbReference type="Pfam" id="PF02493">
    <property type="entry name" value="MORN"/>
    <property type="match status" value="4"/>
</dbReference>
<dbReference type="GO" id="GO:0008270">
    <property type="term" value="F:zinc ion binding"/>
    <property type="evidence" value="ECO:0007669"/>
    <property type="project" value="UniProtKB-KW"/>
</dbReference>
<accession>A0A9P4GT15</accession>
<keyword evidence="4" id="KW-0479">Metal-binding</keyword>
<feature type="region of interest" description="Disordered" evidence="5">
    <location>
        <begin position="333"/>
        <end position="392"/>
    </location>
</feature>
<dbReference type="Gene3D" id="2.60.210.10">
    <property type="entry name" value="Apoptosis, Tumor Necrosis Factor Receptor Associated Protein 2, Chain A"/>
    <property type="match status" value="1"/>
</dbReference>
<evidence type="ECO:0000256" key="3">
    <source>
        <dbReference type="ARBA" id="ARBA00022737"/>
    </source>
</evidence>
<dbReference type="GO" id="GO:0016579">
    <property type="term" value="P:protein deubiquitination"/>
    <property type="evidence" value="ECO:0007669"/>
    <property type="project" value="InterPro"/>
</dbReference>
<dbReference type="PANTHER" id="PTHR43215">
    <property type="entry name" value="RADIAL SPOKE HEAD 1 HOMOLOG"/>
    <property type="match status" value="1"/>
</dbReference>
<dbReference type="InterPro" id="IPR002083">
    <property type="entry name" value="MATH/TRAF_dom"/>
</dbReference>
<dbReference type="Gene3D" id="2.20.110.10">
    <property type="entry name" value="Histone H3 K4-specific methyltransferase SET7/9 N-terminal domain"/>
    <property type="match status" value="1"/>
</dbReference>
<protein>
    <recommendedName>
        <fullName evidence="10">MATH domain-containing protein</fullName>
    </recommendedName>
</protein>
<dbReference type="PROSITE" id="PS50089">
    <property type="entry name" value="ZF_RING_2"/>
    <property type="match status" value="1"/>
</dbReference>
<keyword evidence="4" id="KW-0863">Zinc-finger</keyword>
<gene>
    <name evidence="8" type="ORF">K460DRAFT_400985</name>
</gene>
<feature type="region of interest" description="Disordered" evidence="5">
    <location>
        <begin position="1005"/>
        <end position="1032"/>
    </location>
</feature>
<feature type="compositionally biased region" description="Low complexity" evidence="5">
    <location>
        <begin position="99"/>
        <end position="110"/>
    </location>
</feature>
<feature type="compositionally biased region" description="Low complexity" evidence="5">
    <location>
        <begin position="11"/>
        <end position="23"/>
    </location>
</feature>
<comment type="subcellular location">
    <subcellularLocation>
        <location evidence="1">Cytoplasm</location>
    </subcellularLocation>
</comment>
<evidence type="ECO:0000256" key="5">
    <source>
        <dbReference type="SAM" id="MobiDB-lite"/>
    </source>
</evidence>
<comment type="caution">
    <text evidence="8">The sequence shown here is derived from an EMBL/GenBank/DDBJ whole genome shotgun (WGS) entry which is preliminary data.</text>
</comment>
<feature type="domain" description="MATH" evidence="7">
    <location>
        <begin position="272"/>
        <end position="470"/>
    </location>
</feature>
<keyword evidence="9" id="KW-1185">Reference proteome</keyword>
<proteinExistence type="predicted"/>
<feature type="compositionally biased region" description="Basic and acidic residues" evidence="5">
    <location>
        <begin position="333"/>
        <end position="371"/>
    </location>
</feature>
<dbReference type="SUPFAM" id="SSF54001">
    <property type="entry name" value="Cysteine proteinases"/>
    <property type="match status" value="1"/>
</dbReference>
<feature type="compositionally biased region" description="Basic and acidic residues" evidence="5">
    <location>
        <begin position="830"/>
        <end position="839"/>
    </location>
</feature>
<keyword evidence="3" id="KW-0677">Repeat</keyword>
<sequence length="1464" mass="161985">MSVSVEQPLHFSQQPSSPSFSSPPQSPNHLLHAQAAASPPTPPSPPSPPADVDMSSSVTTFPPPSQRHDREDAEMQDGLGLTNGHAEETPTPPSNHEPTATSVAVEVAAVDNDDDAMDTAPDVDSELLLANSSLTPNDASIITPTSPTSPAANGDTQVEPGSVEPAPPAAHVDDSTQTENVPPIDPPPPTDPNLQPPPPPPPAEPARSDSDSSDDDDGVQPWHPIQEDTSSPDEAELKEIDESTEHSALDHEYWESKAFLPLEEPEYTAGETGRIHWSIDAYNGTREKPNRDIVMKSEPVTIGGHQWQIKFYPKGNDSDYLSVYLECLSVAKPKKDGTDEQSEDASKEEDKENDKEEPKEEDAMVTEEKAPADTSAPPAPAEPQHAPLPLLGSKTIPKRKCVAAQVSVVLYNPTEPRVNYSRTALHRFCNGSPDWGWTRFHGPYYDIPHRMRGQRQALLRDDKLAFTAYVRIIEDETDCLWEHHSRDNPWDSFAMTGLQGLMLGEDASAPGGNMISAVASWMLFKPFRNLLYSIQVADPEQEPFVRPKPLVSALQKVLYMLRTQVDPGAGSVALDDVLDALEWYGIHERLDKLDVVEVWEVLRSKLEEELQDTPHSATLKDMCGPKRDYSVGTPSYRVPVVGVETMQEAVNKSTDFTVPGQPLPQLLTIELERQDFDLKTRSYVKVLNKVTLDDRIAIGNTPYTLYGFVVHKQTLQSYVYQPILRPEGPGSRWYSYSDSKDENQVKCLTKRQALDAHQGKPGTGQVIGNDAVAYIAMYVRDDSAQAAFVSDAESEQWEVPEWIKNEVEKSKTSNLLPPMPPPPVEGPAAESDKDEQPEQEAKMLEFQVVDSRTFAQHEGPGLFDAYDPKWQSGNSELIFTITLSSKDGCKEIREKLASVLNDIQDPRQVKFWFLDPIRGSSDRPNLLGTGKIEFSSGGYDRYTDMKDWNLEESPFPCRRIWVHVVDFNTLPELPEVDEKKEAEMTDVPQAQTPLEDIQVEASNDTPQANLAPPEVPPQSEDTPMSEPEEPVAAPVAPPALELEAPRVTETVGVDDAAMVETEPTPASDPLLSTPAPGDTEMGGTQEDILPPPPPPVDIPIEPVQPPPPDEIYFFLKVWNAEKQALESKGSHIALKSVRVDETVVTLLGLPIEDKKKIDMWEEEELTATRLIKHRRTFSQVDLHNSAIVIVALPLTADQRTALATRAAFADPQSYLGFRAFARNFPHKLNGHFTYSYFSSQHFKGEVKNGQRHGHGNMIYHSGATYSGSFRLGQRHGHGLYTFQNGDTYDGDWVDNQQHGSGTFVEAATGNTYVGGWKQDKKFGEGVTHWKNAQEAERMCRICWDEPAEAAFYDCGHVVACLTCAREVQSCPFEIVMSMEEERGVLEGLEGRWILDDDAICKSAYKGSMARLGNVYIHSLVESLLMLIRLLEEDDLDASLAVVSMQRPLAGSAQELPTNPTEHGD</sequence>
<feature type="region of interest" description="Disordered" evidence="5">
    <location>
        <begin position="1"/>
        <end position="250"/>
    </location>
</feature>
<feature type="region of interest" description="Disordered" evidence="5">
    <location>
        <begin position="1059"/>
        <end position="1083"/>
    </location>
</feature>
<evidence type="ECO:0000259" key="7">
    <source>
        <dbReference type="PROSITE" id="PS50144"/>
    </source>
</evidence>
<feature type="compositionally biased region" description="Basic and acidic residues" evidence="5">
    <location>
        <begin position="235"/>
        <end position="250"/>
    </location>
</feature>
<dbReference type="GeneID" id="63853628"/>
<dbReference type="PROSITE" id="PS50144">
    <property type="entry name" value="MATH"/>
    <property type="match status" value="1"/>
</dbReference>
<evidence type="ECO:0000313" key="8">
    <source>
        <dbReference type="EMBL" id="KAF1850951.1"/>
    </source>
</evidence>
<dbReference type="GO" id="GO:0004843">
    <property type="term" value="F:cysteine-type deubiquitinase activity"/>
    <property type="evidence" value="ECO:0007669"/>
    <property type="project" value="InterPro"/>
</dbReference>
<feature type="compositionally biased region" description="Pro residues" evidence="5">
    <location>
        <begin position="183"/>
        <end position="204"/>
    </location>
</feature>
<evidence type="ECO:0000259" key="6">
    <source>
        <dbReference type="PROSITE" id="PS50089"/>
    </source>
</evidence>
<dbReference type="SMART" id="SM00698">
    <property type="entry name" value="MORN"/>
    <property type="match status" value="4"/>
</dbReference>
<evidence type="ECO:0000256" key="4">
    <source>
        <dbReference type="PROSITE-ProRule" id="PRU00175"/>
    </source>
</evidence>
<dbReference type="OrthoDB" id="294378at2759"/>
<feature type="compositionally biased region" description="Pro residues" evidence="5">
    <location>
        <begin position="39"/>
        <end position="49"/>
    </location>
</feature>
<dbReference type="GO" id="GO:0005737">
    <property type="term" value="C:cytoplasm"/>
    <property type="evidence" value="ECO:0007669"/>
    <property type="project" value="UniProtKB-SubCell"/>
</dbReference>
<reference evidence="8" key="1">
    <citation type="submission" date="2020-01" db="EMBL/GenBank/DDBJ databases">
        <authorList>
            <consortium name="DOE Joint Genome Institute"/>
            <person name="Haridas S."/>
            <person name="Albert R."/>
            <person name="Binder M."/>
            <person name="Bloem J."/>
            <person name="Labutti K."/>
            <person name="Salamov A."/>
            <person name="Andreopoulos B."/>
            <person name="Baker S.E."/>
            <person name="Barry K."/>
            <person name="Bills G."/>
            <person name="Bluhm B.H."/>
            <person name="Cannon C."/>
            <person name="Castanera R."/>
            <person name="Culley D.E."/>
            <person name="Daum C."/>
            <person name="Ezra D."/>
            <person name="Gonzalez J.B."/>
            <person name="Henrissat B."/>
            <person name="Kuo A."/>
            <person name="Liang C."/>
            <person name="Lipzen A."/>
            <person name="Lutzoni F."/>
            <person name="Magnuson J."/>
            <person name="Mondo S."/>
            <person name="Nolan M."/>
            <person name="Ohm R."/>
            <person name="Pangilinan J."/>
            <person name="Park H.-J."/>
            <person name="Ramirez L."/>
            <person name="Alfaro M."/>
            <person name="Sun H."/>
            <person name="Tritt A."/>
            <person name="Yoshinaga Y."/>
            <person name="Zwiers L.-H."/>
            <person name="Turgeon B.G."/>
            <person name="Goodwin S.B."/>
            <person name="Spatafora J.W."/>
            <person name="Crous P.W."/>
            <person name="Grigoriev I.V."/>
        </authorList>
    </citation>
    <scope>NUCLEOTIDE SEQUENCE</scope>
    <source>
        <strain evidence="8">CBS 394.84</strain>
    </source>
</reference>
<keyword evidence="4" id="KW-0862">Zinc</keyword>
<dbReference type="RefSeq" id="XP_040793514.1">
    <property type="nucleotide sequence ID" value="XM_040936378.1"/>
</dbReference>
<dbReference type="SUPFAM" id="SSF82185">
    <property type="entry name" value="Histone H3 K4-specific methyltransferase SET7/9 N-terminal domain"/>
    <property type="match status" value="1"/>
</dbReference>
<feature type="compositionally biased region" description="Acidic residues" evidence="5">
    <location>
        <begin position="111"/>
        <end position="125"/>
    </location>
</feature>
<dbReference type="InterPro" id="IPR001841">
    <property type="entry name" value="Znf_RING"/>
</dbReference>
<dbReference type="InterPro" id="IPR008974">
    <property type="entry name" value="TRAF-like"/>
</dbReference>
<evidence type="ECO:0000256" key="2">
    <source>
        <dbReference type="ARBA" id="ARBA00022490"/>
    </source>
</evidence>
<dbReference type="Pfam" id="PF22486">
    <property type="entry name" value="MATH_2"/>
    <property type="match status" value="1"/>
</dbReference>
<feature type="compositionally biased region" description="Polar residues" evidence="5">
    <location>
        <begin position="130"/>
        <end position="156"/>
    </location>
</feature>
<keyword evidence="2" id="KW-0963">Cytoplasm</keyword>
<dbReference type="PANTHER" id="PTHR43215:SF14">
    <property type="entry name" value="RADIAL SPOKE HEAD 1 HOMOLOG"/>
    <property type="match status" value="1"/>
</dbReference>
<feature type="domain" description="RING-type" evidence="6">
    <location>
        <begin position="1339"/>
        <end position="1371"/>
    </location>
</feature>
<dbReference type="InterPro" id="IPR013083">
    <property type="entry name" value="Znf_RING/FYVE/PHD"/>
</dbReference>
<evidence type="ECO:0008006" key="10">
    <source>
        <dbReference type="Google" id="ProtNLM"/>
    </source>
</evidence>
<dbReference type="EMBL" id="ML976614">
    <property type="protein sequence ID" value="KAF1850951.1"/>
    <property type="molecule type" value="Genomic_DNA"/>
</dbReference>
<dbReference type="Proteomes" id="UP000800039">
    <property type="component" value="Unassembled WGS sequence"/>
</dbReference>
<dbReference type="InterPro" id="IPR038765">
    <property type="entry name" value="Papain-like_cys_pep_sf"/>
</dbReference>
<feature type="compositionally biased region" description="Low complexity" evidence="5">
    <location>
        <begin position="372"/>
        <end position="391"/>
    </location>
</feature>
<dbReference type="Pfam" id="PF00443">
    <property type="entry name" value="UCH"/>
    <property type="match status" value="1"/>
</dbReference>
<organism evidence="8 9">
    <name type="scientific">Cucurbitaria berberidis CBS 394.84</name>
    <dbReference type="NCBI Taxonomy" id="1168544"/>
    <lineage>
        <taxon>Eukaryota</taxon>
        <taxon>Fungi</taxon>
        <taxon>Dikarya</taxon>
        <taxon>Ascomycota</taxon>
        <taxon>Pezizomycotina</taxon>
        <taxon>Dothideomycetes</taxon>
        <taxon>Pleosporomycetidae</taxon>
        <taxon>Pleosporales</taxon>
        <taxon>Pleosporineae</taxon>
        <taxon>Cucurbitariaceae</taxon>
        <taxon>Cucurbitaria</taxon>
    </lineage>
</organism>
<dbReference type="Pfam" id="PF13920">
    <property type="entry name" value="zf-C3HC4_3"/>
    <property type="match status" value="1"/>
</dbReference>
<evidence type="ECO:0000313" key="9">
    <source>
        <dbReference type="Proteomes" id="UP000800039"/>
    </source>
</evidence>
<name>A0A9P4GT15_9PLEO</name>
<feature type="region of interest" description="Disordered" evidence="5">
    <location>
        <begin position="809"/>
        <end position="839"/>
    </location>
</feature>
<dbReference type="SUPFAM" id="SSF49599">
    <property type="entry name" value="TRAF domain-like"/>
    <property type="match status" value="1"/>
</dbReference>
<dbReference type="Gene3D" id="3.90.70.10">
    <property type="entry name" value="Cysteine proteinases"/>
    <property type="match status" value="1"/>
</dbReference>
<dbReference type="Gene3D" id="3.30.40.10">
    <property type="entry name" value="Zinc/RING finger domain, C3HC4 (zinc finger)"/>
    <property type="match status" value="1"/>
</dbReference>